<dbReference type="EMBL" id="JAUSUW010000016">
    <property type="protein sequence ID" value="MDQ0423129.1"/>
    <property type="molecule type" value="Genomic_DNA"/>
</dbReference>
<keyword evidence="1" id="KW-0732">Signal</keyword>
<dbReference type="RefSeq" id="WP_307376577.1">
    <property type="nucleotide sequence ID" value="NZ_JAUSUW010000016.1"/>
</dbReference>
<evidence type="ECO:0000313" key="4">
    <source>
        <dbReference type="Proteomes" id="UP001238496"/>
    </source>
</evidence>
<dbReference type="Proteomes" id="UP001238496">
    <property type="component" value="Unassembled WGS sequence"/>
</dbReference>
<evidence type="ECO:0000256" key="1">
    <source>
        <dbReference type="SAM" id="SignalP"/>
    </source>
</evidence>
<feature type="domain" description="Autotransporter" evidence="2">
    <location>
        <begin position="459"/>
        <end position="726"/>
    </location>
</feature>
<name>A0ABU0GDY2_9HYPH</name>
<dbReference type="NCBIfam" id="TIGR02913">
    <property type="entry name" value="HAF_rpt"/>
    <property type="match status" value="2"/>
</dbReference>
<dbReference type="InterPro" id="IPR036709">
    <property type="entry name" value="Autotransporte_beta_dom_sf"/>
</dbReference>
<dbReference type="InterPro" id="IPR005546">
    <property type="entry name" value="Autotransporte_beta"/>
</dbReference>
<evidence type="ECO:0000313" key="3">
    <source>
        <dbReference type="EMBL" id="MDQ0423129.1"/>
    </source>
</evidence>
<accession>A0ABU0GDY2</accession>
<dbReference type="PROSITE" id="PS51208">
    <property type="entry name" value="AUTOTRANSPORTER"/>
    <property type="match status" value="1"/>
</dbReference>
<keyword evidence="4" id="KW-1185">Reference proteome</keyword>
<protein>
    <submittedName>
        <fullName evidence="3">HAF family extracellular repeat protein</fullName>
    </submittedName>
</protein>
<dbReference type="SMART" id="SM00869">
    <property type="entry name" value="Autotransporter"/>
    <property type="match status" value="1"/>
</dbReference>
<feature type="chain" id="PRO_5045762901" evidence="1">
    <location>
        <begin position="38"/>
        <end position="726"/>
    </location>
</feature>
<reference evidence="3 4" key="1">
    <citation type="submission" date="2023-07" db="EMBL/GenBank/DDBJ databases">
        <title>Genomic Encyclopedia of Type Strains, Phase IV (KMG-IV): sequencing the most valuable type-strain genomes for metagenomic binning, comparative biology and taxonomic classification.</title>
        <authorList>
            <person name="Goeker M."/>
        </authorList>
    </citation>
    <scope>NUCLEOTIDE SEQUENCE [LARGE SCALE GENOMIC DNA]</scope>
    <source>
        <strain evidence="3 4">DSM 1111</strain>
    </source>
</reference>
<organism evidence="3 4">
    <name type="scientific">Peteryoungia aggregata LMG 23059</name>
    <dbReference type="NCBI Taxonomy" id="1368425"/>
    <lineage>
        <taxon>Bacteria</taxon>
        <taxon>Pseudomonadati</taxon>
        <taxon>Pseudomonadota</taxon>
        <taxon>Alphaproteobacteria</taxon>
        <taxon>Hyphomicrobiales</taxon>
        <taxon>Rhizobiaceae</taxon>
        <taxon>Peteryoungia</taxon>
    </lineage>
</organism>
<dbReference type="SUPFAM" id="SSF103515">
    <property type="entry name" value="Autotransporter"/>
    <property type="match status" value="1"/>
</dbReference>
<evidence type="ECO:0000259" key="2">
    <source>
        <dbReference type="PROSITE" id="PS51208"/>
    </source>
</evidence>
<sequence>MNTTQHSPSLRLRRLALGSVSALTLIMSLGIAGSAQADVVNRDLSVLLYRGYLGNLIGFTVSPSGIGSSNGYSIYPNSNQLSAGPNTITTPTNDLDATAISGDGSTVVGHELINPETRRLFVWTKADGLTYVGTDTVGYTFDLRYVSDDGSALAGTNYDNNPTAFYWHKGDTTITNLGTLGGTQSYAKALSGDGSTVVGDFYDADQLSQAFVWKRDGGGMVGIGVPDTQTQSFATHVSFDGSVVGGEVFNASGPRAFRWTAQTGLTDLGDLGGSETRLQAMNRDGSVLVGYSDDASGSARAFRWANGAIGDLQAPGFINSFARGVSDDGAVVIGNVSMPDPSGAVGPEGPVTLNRGFRWTNESGMITVDQWLRDNGVTLAQDITSEAEAVSADGETVFGRLAASDGYYIAHVGETSGVVDVTDYVTSAAQTNSVAIGLQTSSASTVMFGAQGSPMRNLLDVGRRSVWSTVDTGYDSGTKSEGALALGDFGFGYGLMDGVTVRLQGGVTYTDQDLYDGGDFQARSWYVAPEVTANLLGDLYLTVGGLYGRGELDINRGYLNGSALDYSNGETDTETLAGKMRIDWLNAVSLGDAAFTPYLALSRTLAKTDAYVETGGSFPASHDAVSEHATIARLGVDGVYRLNDTVTLLARAEAAYRFEEQSTGTSTEVAGVQLAVAGEDIKQFWLRGGVGTELAIGGGVASFMLNATTESDDPDIWLRSGWKVDF</sequence>
<dbReference type="Gene3D" id="2.40.128.130">
    <property type="entry name" value="Autotransporter beta-domain"/>
    <property type="match status" value="1"/>
</dbReference>
<comment type="caution">
    <text evidence="3">The sequence shown here is derived from an EMBL/GenBank/DDBJ whole genome shotgun (WGS) entry which is preliminary data.</text>
</comment>
<proteinExistence type="predicted"/>
<feature type="signal peptide" evidence="1">
    <location>
        <begin position="1"/>
        <end position="37"/>
    </location>
</feature>
<dbReference type="InterPro" id="IPR014262">
    <property type="entry name" value="HAF_rpt"/>
</dbReference>
<gene>
    <name evidence="3" type="ORF">J2045_004181</name>
</gene>
<dbReference type="Pfam" id="PF03797">
    <property type="entry name" value="Autotransporter"/>
    <property type="match status" value="1"/>
</dbReference>